<evidence type="ECO:0000313" key="4">
    <source>
        <dbReference type="Proteomes" id="UP000306196"/>
    </source>
</evidence>
<evidence type="ECO:0000256" key="1">
    <source>
        <dbReference type="SAM" id="Coils"/>
    </source>
</evidence>
<accession>A0A5R8K7F1</accession>
<dbReference type="RefSeq" id="WP_138088783.1">
    <property type="nucleotide sequence ID" value="NZ_VAUV01000028.1"/>
</dbReference>
<keyword evidence="2" id="KW-0812">Transmembrane</keyword>
<evidence type="ECO:0000256" key="2">
    <source>
        <dbReference type="SAM" id="Phobius"/>
    </source>
</evidence>
<sequence>MDPFEADDMEGMLKHDSERLRRRMLYDQRRSRQRLLVYASTFALGTLAAAFGTILLLSRTAQNRESQRRNQVEELNVRLDNLKQSETELHNRINKIVSQIENAPKPSPESELSERQQAFEMNLLDLNTRLTSLENALLESPEKSLTLPLMRKDLEGVNTQIGEIKSASQRDLERLYSQQAWILSGIATFLVALAAGSISVLLKTLFRSKDKSEAGDWVES</sequence>
<feature type="transmembrane region" description="Helical" evidence="2">
    <location>
        <begin position="180"/>
        <end position="202"/>
    </location>
</feature>
<dbReference type="AlphaFoldDB" id="A0A5R8K7F1"/>
<feature type="coiled-coil region" evidence="1">
    <location>
        <begin position="65"/>
        <end position="92"/>
    </location>
</feature>
<reference evidence="3 4" key="1">
    <citation type="submission" date="2019-05" db="EMBL/GenBank/DDBJ databases">
        <title>Verrucobacter flavum gen. nov., sp. nov. a new member of the family Verrucomicrobiaceae.</title>
        <authorList>
            <person name="Szuroczki S."/>
            <person name="Abbaszade G."/>
            <person name="Szabo A."/>
            <person name="Felfoldi T."/>
            <person name="Schumann P."/>
            <person name="Boka K."/>
            <person name="Keki Z."/>
            <person name="Toumi M."/>
            <person name="Toth E."/>
        </authorList>
    </citation>
    <scope>NUCLEOTIDE SEQUENCE [LARGE SCALE GENOMIC DNA]</scope>
    <source>
        <strain evidence="3 4">MG-N-17</strain>
    </source>
</reference>
<dbReference type="Proteomes" id="UP000306196">
    <property type="component" value="Unassembled WGS sequence"/>
</dbReference>
<keyword evidence="1" id="KW-0175">Coiled coil</keyword>
<keyword evidence="2" id="KW-0472">Membrane</keyword>
<comment type="caution">
    <text evidence="3">The sequence shown here is derived from an EMBL/GenBank/DDBJ whole genome shotgun (WGS) entry which is preliminary data.</text>
</comment>
<protein>
    <submittedName>
        <fullName evidence="3">Uncharacterized protein</fullName>
    </submittedName>
</protein>
<name>A0A5R8K7F1_9BACT</name>
<dbReference type="EMBL" id="VAUV01000028">
    <property type="protein sequence ID" value="TLD68284.1"/>
    <property type="molecule type" value="Genomic_DNA"/>
</dbReference>
<organism evidence="3 4">
    <name type="scientific">Phragmitibacter flavus</name>
    <dbReference type="NCBI Taxonomy" id="2576071"/>
    <lineage>
        <taxon>Bacteria</taxon>
        <taxon>Pseudomonadati</taxon>
        <taxon>Verrucomicrobiota</taxon>
        <taxon>Verrucomicrobiia</taxon>
        <taxon>Verrucomicrobiales</taxon>
        <taxon>Verrucomicrobiaceae</taxon>
        <taxon>Phragmitibacter</taxon>
    </lineage>
</organism>
<gene>
    <name evidence="3" type="ORF">FEM03_23480</name>
</gene>
<keyword evidence="2" id="KW-1133">Transmembrane helix</keyword>
<dbReference type="OrthoDB" id="7063320at2"/>
<keyword evidence="4" id="KW-1185">Reference proteome</keyword>
<evidence type="ECO:0000313" key="3">
    <source>
        <dbReference type="EMBL" id="TLD68284.1"/>
    </source>
</evidence>
<feature type="transmembrane region" description="Helical" evidence="2">
    <location>
        <begin position="35"/>
        <end position="57"/>
    </location>
</feature>
<proteinExistence type="predicted"/>